<feature type="domain" description="FBD" evidence="1">
    <location>
        <begin position="148"/>
        <end position="225"/>
    </location>
</feature>
<sequence>MLKKPPSRPGQGSSIAIEDQPFLHSKFRLNNGRNKVFLCRRQEIAIQRFNVCWERSGFDDSVTTNVNRWSANAVKHKRHLLPQNENMANIIKLCAPNLEEFFCSFFLTQDYSLEVSSPLSGEMRLSSGFLESNLADVGNDWEAGLPIPGMLSHLKFVQMEEVVGSDAELKLLSFLLKNAKALEKFALFFRSSAGSGDRGRQVKQFKNKLRLVPAASSRIRTVVVLVPI</sequence>
<evidence type="ECO:0000313" key="2">
    <source>
        <dbReference type="EMBL" id="KAI3919098.1"/>
    </source>
</evidence>
<proteinExistence type="predicted"/>
<dbReference type="Pfam" id="PF08387">
    <property type="entry name" value="FBD"/>
    <property type="match status" value="1"/>
</dbReference>
<evidence type="ECO:0000313" key="3">
    <source>
        <dbReference type="Proteomes" id="UP001202328"/>
    </source>
</evidence>
<reference evidence="2" key="1">
    <citation type="submission" date="2022-04" db="EMBL/GenBank/DDBJ databases">
        <title>A functionally conserved STORR gene fusion in Papaver species that diverged 16.8 million years ago.</title>
        <authorList>
            <person name="Catania T."/>
        </authorList>
    </citation>
    <scope>NUCLEOTIDE SEQUENCE</scope>
    <source>
        <strain evidence="2">S-188037</strain>
    </source>
</reference>
<protein>
    <recommendedName>
        <fullName evidence="1">FBD domain-containing protein</fullName>
    </recommendedName>
</protein>
<dbReference type="InterPro" id="IPR006566">
    <property type="entry name" value="FBD"/>
</dbReference>
<name>A0AAD4SR53_9MAGN</name>
<dbReference type="SMART" id="SM00579">
    <property type="entry name" value="FBD"/>
    <property type="match status" value="1"/>
</dbReference>
<dbReference type="AlphaFoldDB" id="A0AAD4SR53"/>
<dbReference type="Proteomes" id="UP001202328">
    <property type="component" value="Unassembled WGS sequence"/>
</dbReference>
<comment type="caution">
    <text evidence="2">The sequence shown here is derived from an EMBL/GenBank/DDBJ whole genome shotgun (WGS) entry which is preliminary data.</text>
</comment>
<keyword evidence="3" id="KW-1185">Reference proteome</keyword>
<evidence type="ECO:0000259" key="1">
    <source>
        <dbReference type="SMART" id="SM00579"/>
    </source>
</evidence>
<organism evidence="2 3">
    <name type="scientific">Papaver atlanticum</name>
    <dbReference type="NCBI Taxonomy" id="357466"/>
    <lineage>
        <taxon>Eukaryota</taxon>
        <taxon>Viridiplantae</taxon>
        <taxon>Streptophyta</taxon>
        <taxon>Embryophyta</taxon>
        <taxon>Tracheophyta</taxon>
        <taxon>Spermatophyta</taxon>
        <taxon>Magnoliopsida</taxon>
        <taxon>Ranunculales</taxon>
        <taxon>Papaveraceae</taxon>
        <taxon>Papaveroideae</taxon>
        <taxon>Papaver</taxon>
    </lineage>
</organism>
<gene>
    <name evidence="2" type="ORF">MKW98_016651</name>
</gene>
<accession>A0AAD4SR53</accession>
<dbReference type="EMBL" id="JAJJMB010008936">
    <property type="protein sequence ID" value="KAI3919098.1"/>
    <property type="molecule type" value="Genomic_DNA"/>
</dbReference>